<dbReference type="EMBL" id="CP093442">
    <property type="protein sequence ID" value="UOF02899.1"/>
    <property type="molecule type" value="Genomic_DNA"/>
</dbReference>
<evidence type="ECO:0000313" key="3">
    <source>
        <dbReference type="Proteomes" id="UP000830116"/>
    </source>
</evidence>
<feature type="transmembrane region" description="Helical" evidence="1">
    <location>
        <begin position="12"/>
        <end position="31"/>
    </location>
</feature>
<proteinExistence type="predicted"/>
<keyword evidence="1" id="KW-1133">Transmembrane helix</keyword>
<keyword evidence="1" id="KW-0812">Transmembrane</keyword>
<accession>A0ABY4CDN2</accession>
<keyword evidence="1" id="KW-0472">Membrane</keyword>
<evidence type="ECO:0000256" key="1">
    <source>
        <dbReference type="SAM" id="Phobius"/>
    </source>
</evidence>
<protein>
    <submittedName>
        <fullName evidence="2">Type II secretion system GspH family protein</fullName>
    </submittedName>
</protein>
<name>A0ABY4CDN2_9BACT</name>
<evidence type="ECO:0000313" key="2">
    <source>
        <dbReference type="EMBL" id="UOF02899.1"/>
    </source>
</evidence>
<dbReference type="RefSeq" id="WP_243540718.1">
    <property type="nucleotide sequence ID" value="NZ_CP093442.1"/>
</dbReference>
<sequence length="267" mass="28533">MRIKTRSGFSITEILIGVAIIMIIALAFASLTTTMMKEMKGLTQKADAAELRNSMILALSNSNVCSWQLQGRTIRTTGVTSTNASSTTITLQNLYAGLNTNSFVIAQTGGSVSVSQSSLRVASIILRDIFSTGTPNEFIGTFHVSFDESTLVRSIKNATTQVVFIVNPSDPPNARRIVGCTSSGSRSFLLGTPYLRQFHSQIDLGCGNMNTGKMFWDSACHRYCSIGCEVGGQDQICTTPIPGQGYPGGVATECGGSTQRAVCLCLR</sequence>
<organism evidence="2 3">
    <name type="scientific">Bdellovibrio reynosensis</name>
    <dbReference type="NCBI Taxonomy" id="2835041"/>
    <lineage>
        <taxon>Bacteria</taxon>
        <taxon>Pseudomonadati</taxon>
        <taxon>Bdellovibrionota</taxon>
        <taxon>Bdellovibrionia</taxon>
        <taxon>Bdellovibrionales</taxon>
        <taxon>Pseudobdellovibrionaceae</taxon>
        <taxon>Bdellovibrio</taxon>
    </lineage>
</organism>
<gene>
    <name evidence="2" type="ORF">MNR06_08025</name>
</gene>
<keyword evidence="3" id="KW-1185">Reference proteome</keyword>
<dbReference type="Proteomes" id="UP000830116">
    <property type="component" value="Chromosome"/>
</dbReference>
<reference evidence="2" key="1">
    <citation type="submission" date="2022-03" db="EMBL/GenBank/DDBJ databases">
        <title>Genome Identification and Characterization of new species Bdellovibrio reynosense LBG001 sp. nov. from a Mexico soil sample.</title>
        <authorList>
            <person name="Camilli A."/>
            <person name="Ajao Y."/>
            <person name="Guo X."/>
        </authorList>
    </citation>
    <scope>NUCLEOTIDE SEQUENCE</scope>
    <source>
        <strain evidence="2">LBG001</strain>
    </source>
</reference>